<feature type="transmembrane region" description="Helical" evidence="10">
    <location>
        <begin position="305"/>
        <end position="324"/>
    </location>
</feature>
<name>A0A1I8NNK5_STOCA</name>
<feature type="transmembrane region" description="Helical" evidence="10">
    <location>
        <begin position="41"/>
        <end position="64"/>
    </location>
</feature>
<evidence type="ECO:0000256" key="3">
    <source>
        <dbReference type="ARBA" id="ARBA00022606"/>
    </source>
</evidence>
<dbReference type="AlphaFoldDB" id="A0A1I8NNK5"/>
<feature type="transmembrane region" description="Helical" evidence="10">
    <location>
        <begin position="368"/>
        <end position="393"/>
    </location>
</feature>
<dbReference type="InterPro" id="IPR004117">
    <property type="entry name" value="7tm6_olfct_rcpt"/>
</dbReference>
<evidence type="ECO:0000256" key="1">
    <source>
        <dbReference type="ARBA" id="ARBA00004651"/>
    </source>
</evidence>
<evidence type="ECO:0000256" key="2">
    <source>
        <dbReference type="ARBA" id="ARBA00022475"/>
    </source>
</evidence>
<evidence type="ECO:0000313" key="12">
    <source>
        <dbReference type="Proteomes" id="UP000095300"/>
    </source>
</evidence>
<feature type="transmembrane region" description="Helical" evidence="10">
    <location>
        <begin position="124"/>
        <end position="146"/>
    </location>
</feature>
<dbReference type="GO" id="GO:0007165">
    <property type="term" value="P:signal transduction"/>
    <property type="evidence" value="ECO:0007669"/>
    <property type="project" value="UniProtKB-KW"/>
</dbReference>
<dbReference type="PANTHER" id="PTHR21137:SF26">
    <property type="entry name" value="ODORANT RECEPTOR 10A-RELATED"/>
    <property type="match status" value="1"/>
</dbReference>
<keyword evidence="7 10" id="KW-0472">Membrane</keyword>
<evidence type="ECO:0000256" key="10">
    <source>
        <dbReference type="RuleBase" id="RU351113"/>
    </source>
</evidence>
<accession>A0A1I8NNK5</accession>
<evidence type="ECO:0000256" key="8">
    <source>
        <dbReference type="ARBA" id="ARBA00023170"/>
    </source>
</evidence>
<dbReference type="OrthoDB" id="8185860at2759"/>
<dbReference type="GO" id="GO:0004984">
    <property type="term" value="F:olfactory receptor activity"/>
    <property type="evidence" value="ECO:0007669"/>
    <property type="project" value="InterPro"/>
</dbReference>
<dbReference type="EnsemblMetazoa" id="SCAU000652-RA">
    <property type="protein sequence ID" value="SCAU000652-PA"/>
    <property type="gene ID" value="SCAU000652"/>
</dbReference>
<keyword evidence="8 10" id="KW-0675">Receptor</keyword>
<keyword evidence="5 10" id="KW-0552">Olfaction</keyword>
<dbReference type="STRING" id="35570.A0A1I8NNK5"/>
<evidence type="ECO:0000256" key="5">
    <source>
        <dbReference type="ARBA" id="ARBA00022725"/>
    </source>
</evidence>
<keyword evidence="12" id="KW-1185">Reference proteome</keyword>
<evidence type="ECO:0000256" key="7">
    <source>
        <dbReference type="ARBA" id="ARBA00023136"/>
    </source>
</evidence>
<proteinExistence type="inferred from homology"/>
<evidence type="ECO:0000313" key="11">
    <source>
        <dbReference type="EnsemblMetazoa" id="SCAU000652-PA"/>
    </source>
</evidence>
<sequence>MLDFLKTTTPITKSFMLIPRISGRMCGIWPQRHYTCIKSSLFVFSTFVVGLGAVGENLYGVVYLDDLVSALEAFCPGVTKVISLLKILVFFTYNRQWYDIVQRMRKMLMAENHCKEKMEIVERFASIGSIYSFILITSGMTTNIFFNIRPLAANLMRYLQNEPLQHVLPFNIIVPEIFVKYPLFPFTYAMLTSSGAMTVFTFSFCDGFFVCASMYMCGVFSMLQHDIRSIFAELSECETSTVAQNQRFRQQLSAIVERHNAIIDLCTDFTANFTLIVLLHFLSAALVLCSSLLDLMLNSASLGLLVYAFYSVAALTQLFLYCIGGSYVRESSISVADTLYDIKWYKCDVETRKMILMMLHRSQKATTIAVPFFTPSLSAFSSIISTTGSYIALLKTFL</sequence>
<keyword evidence="6 10" id="KW-1133">Transmembrane helix</keyword>
<dbReference type="VEuPathDB" id="VectorBase:SCAU000652"/>
<keyword evidence="2" id="KW-1003">Cell membrane</keyword>
<reference evidence="11" key="1">
    <citation type="submission" date="2020-05" db="UniProtKB">
        <authorList>
            <consortium name="EnsemblMetazoa"/>
        </authorList>
    </citation>
    <scope>IDENTIFICATION</scope>
    <source>
        <strain evidence="11">USDA</strain>
    </source>
</reference>
<dbReference type="GO" id="GO:0005886">
    <property type="term" value="C:plasma membrane"/>
    <property type="evidence" value="ECO:0007669"/>
    <property type="project" value="UniProtKB-SubCell"/>
</dbReference>
<organism evidence="11 12">
    <name type="scientific">Stomoxys calcitrans</name>
    <name type="common">Stable fly</name>
    <name type="synonym">Conops calcitrans</name>
    <dbReference type="NCBI Taxonomy" id="35570"/>
    <lineage>
        <taxon>Eukaryota</taxon>
        <taxon>Metazoa</taxon>
        <taxon>Ecdysozoa</taxon>
        <taxon>Arthropoda</taxon>
        <taxon>Hexapoda</taxon>
        <taxon>Insecta</taxon>
        <taxon>Pterygota</taxon>
        <taxon>Neoptera</taxon>
        <taxon>Endopterygota</taxon>
        <taxon>Diptera</taxon>
        <taxon>Brachycera</taxon>
        <taxon>Muscomorpha</taxon>
        <taxon>Muscoidea</taxon>
        <taxon>Muscidae</taxon>
        <taxon>Stomoxys</taxon>
    </lineage>
</organism>
<evidence type="ECO:0000256" key="4">
    <source>
        <dbReference type="ARBA" id="ARBA00022692"/>
    </source>
</evidence>
<evidence type="ECO:0000256" key="6">
    <source>
        <dbReference type="ARBA" id="ARBA00022989"/>
    </source>
</evidence>
<keyword evidence="9 10" id="KW-0807">Transducer</keyword>
<comment type="similarity">
    <text evidence="10">Belongs to the insect chemoreceptor superfamily. Heteromeric odorant receptor channel (TC 1.A.69) family.</text>
</comment>
<dbReference type="GO" id="GO:0005549">
    <property type="term" value="F:odorant binding"/>
    <property type="evidence" value="ECO:0007669"/>
    <property type="project" value="InterPro"/>
</dbReference>
<feature type="transmembrane region" description="Helical" evidence="10">
    <location>
        <begin position="199"/>
        <end position="223"/>
    </location>
</feature>
<gene>
    <name evidence="11" type="primary">106092832</name>
</gene>
<feature type="transmembrane region" description="Helical" evidence="10">
    <location>
        <begin position="273"/>
        <end position="293"/>
    </location>
</feature>
<protein>
    <recommendedName>
        <fullName evidence="10">Odorant receptor</fullName>
    </recommendedName>
</protein>
<dbReference type="Proteomes" id="UP000095300">
    <property type="component" value="Unassembled WGS sequence"/>
</dbReference>
<dbReference type="PANTHER" id="PTHR21137">
    <property type="entry name" value="ODORANT RECEPTOR"/>
    <property type="match status" value="1"/>
</dbReference>
<comment type="caution">
    <text evidence="10">Lacks conserved residue(s) required for the propagation of feature annotation.</text>
</comment>
<dbReference type="KEGG" id="scac:106092832"/>
<keyword evidence="4 10" id="KW-0812">Transmembrane</keyword>
<keyword evidence="3 10" id="KW-0716">Sensory transduction</keyword>
<dbReference type="Pfam" id="PF02949">
    <property type="entry name" value="7tm_6"/>
    <property type="match status" value="1"/>
</dbReference>
<evidence type="ECO:0000256" key="9">
    <source>
        <dbReference type="ARBA" id="ARBA00023224"/>
    </source>
</evidence>
<comment type="subcellular location">
    <subcellularLocation>
        <location evidence="1 10">Cell membrane</location>
        <topology evidence="1 10">Multi-pass membrane protein</topology>
    </subcellularLocation>
</comment>